<dbReference type="InParanoid" id="A0A2G5DNA5"/>
<dbReference type="SMART" id="SM00382">
    <property type="entry name" value="AAA"/>
    <property type="match status" value="2"/>
</dbReference>
<dbReference type="GO" id="GO:0005524">
    <property type="term" value="F:ATP binding"/>
    <property type="evidence" value="ECO:0007669"/>
    <property type="project" value="UniProtKB-KW"/>
</dbReference>
<gene>
    <name evidence="6" type="ORF">AQUCO_01700496v1</name>
</gene>
<evidence type="ECO:0000256" key="4">
    <source>
        <dbReference type="SAM" id="MobiDB-lite"/>
    </source>
</evidence>
<evidence type="ECO:0000313" key="7">
    <source>
        <dbReference type="Proteomes" id="UP000230069"/>
    </source>
</evidence>
<dbReference type="InterPro" id="IPR003959">
    <property type="entry name" value="ATPase_AAA_core"/>
</dbReference>
<dbReference type="InterPro" id="IPR041569">
    <property type="entry name" value="AAA_lid_3"/>
</dbReference>
<dbReference type="OrthoDB" id="27435at2759"/>
<dbReference type="FunFam" id="3.40.50.300:FF:000661">
    <property type="entry name" value="calmodulin-interacting protein 111 isoform X1"/>
    <property type="match status" value="1"/>
</dbReference>
<evidence type="ECO:0000256" key="3">
    <source>
        <dbReference type="ARBA" id="ARBA00022840"/>
    </source>
</evidence>
<feature type="domain" description="AAA+ ATPase" evidence="5">
    <location>
        <begin position="802"/>
        <end position="940"/>
    </location>
</feature>
<dbReference type="InterPro" id="IPR003960">
    <property type="entry name" value="ATPase_AAA_CS"/>
</dbReference>
<dbReference type="STRING" id="218851.A0A2G5DNA5"/>
<dbReference type="AlphaFoldDB" id="A0A2G5DNA5"/>
<dbReference type="PROSITE" id="PS00674">
    <property type="entry name" value="AAA"/>
    <property type="match status" value="2"/>
</dbReference>
<sequence length="1077" mass="117239">MPSKNRKHSKTPVKLSYSDQCSPSPSSSVTRIDEEEDISQSILEKASIKYPSLIGKDAFIGRITDIEANSGSHAAKIWLSESAMVNAYIVPGSIVTVSFASSKRRFSGGSPLASLINDCNWQHGIDAIDNGPDELGNYFALASVYPSHKVLKNGVRLSGSLACTMGNPSLGKITFVFPIRTQSKAVSFNARTTLLCSSIIPDSGFSVCKCKDLHLELIPSENRVQVNGDSTSEAHCDQLENGKFSSPKTPLLYKSKLRSPAVSNTICEDLRSNTQDSNETMFNGYDIEEAIGNEKSRELLQTCASLWLRARILLHGNLVAFPMGGQTSIFRVQGADQLSTECPSEESANEGILSSNPQTINSDRLSVAFFIDYETKVQLHPSLPLATETPDRIGLPSGKPDWRNTKDKVVGHMLKLGGLSKEYAELKKILPSSRKDPLSGLGLRPTKGVLLFGPPGTGKTSLALSCVIDAGINLFSIKGPEIIGQFHGESEQALSEIFDSASKALPAVVFIDEVDAIAPARKDGGDELSQRMVATLLNLMDGIGRTDGILIIAASNRPDSIDPALRRPGRLDKEIEIGVPSPMQRLDILNSLLHDLDHSLEDTQIQHLALNTHGFVGADLASLCSEAAMGCLSRHVKSKNSCYALSVTHHKLRSEGHCVKHDNCSDDLMASSVQSTANTHNTTETGSSSLLDLCVLSDTAQSRHPDPEIQQVVVTPQDVEHIIDDNMASELDEEAALKVNFDDFEKAKRKVRPSAMREVNLEIPKVRWEDVGGQKEVKQQLMEAVEWPQKHQEDIKRIGTRPPTGVLMFGPPGCSKTLMARAVASEAGLNFLSVKGPELFSKWVGESEKAVKSVFAKARGNKPSIIFFDEIDGLAVIRGKENDGVSVSDRVISQLLVELDGLDRRDEVTVIAATNRPDKIDPALLRPGRFDRLLYVGPPNEADREEIFQIHVRRMSCSSDVSIKELARLTTSYTGADISLICREAAIAAIEESLDASEVSMAHFMIGLGRVQPSEVRGDDDFYSMFQRRVHIGASTDDRGCKPSSLTCRTGVRSLLKSLLLMPFPFLQSSAPSKASS</sequence>
<dbReference type="EMBL" id="KZ305034">
    <property type="protein sequence ID" value="PIA44956.1"/>
    <property type="molecule type" value="Genomic_DNA"/>
</dbReference>
<feature type="compositionally biased region" description="Basic residues" evidence="4">
    <location>
        <begin position="1"/>
        <end position="11"/>
    </location>
</feature>
<feature type="domain" description="AAA+ ATPase" evidence="5">
    <location>
        <begin position="445"/>
        <end position="581"/>
    </location>
</feature>
<evidence type="ECO:0000256" key="1">
    <source>
        <dbReference type="ARBA" id="ARBA00006914"/>
    </source>
</evidence>
<evidence type="ECO:0000259" key="5">
    <source>
        <dbReference type="SMART" id="SM00382"/>
    </source>
</evidence>
<evidence type="ECO:0000256" key="2">
    <source>
        <dbReference type="ARBA" id="ARBA00022741"/>
    </source>
</evidence>
<dbReference type="Pfam" id="PF17862">
    <property type="entry name" value="AAA_lid_3"/>
    <property type="match status" value="2"/>
</dbReference>
<accession>A0A2G5DNA5</accession>
<keyword evidence="3" id="KW-0067">ATP-binding</keyword>
<dbReference type="PANTHER" id="PTHR23077">
    <property type="entry name" value="AAA-FAMILY ATPASE"/>
    <property type="match status" value="1"/>
</dbReference>
<evidence type="ECO:0000313" key="6">
    <source>
        <dbReference type="EMBL" id="PIA44956.1"/>
    </source>
</evidence>
<dbReference type="Pfam" id="PF26429">
    <property type="entry name" value="DPBB_CI111"/>
    <property type="match status" value="1"/>
</dbReference>
<dbReference type="InterPro" id="IPR027417">
    <property type="entry name" value="P-loop_NTPase"/>
</dbReference>
<dbReference type="GO" id="GO:0009507">
    <property type="term" value="C:chloroplast"/>
    <property type="evidence" value="ECO:0007669"/>
    <property type="project" value="TreeGrafter"/>
</dbReference>
<protein>
    <recommendedName>
        <fullName evidence="5">AAA+ ATPase domain-containing protein</fullName>
    </recommendedName>
</protein>
<dbReference type="GO" id="GO:0016887">
    <property type="term" value="F:ATP hydrolysis activity"/>
    <property type="evidence" value="ECO:0007669"/>
    <property type="project" value="InterPro"/>
</dbReference>
<reference evidence="6 7" key="1">
    <citation type="submission" date="2017-09" db="EMBL/GenBank/DDBJ databases">
        <title>WGS assembly of Aquilegia coerulea Goldsmith.</title>
        <authorList>
            <person name="Hodges S."/>
            <person name="Kramer E."/>
            <person name="Nordborg M."/>
            <person name="Tomkins J."/>
            <person name="Borevitz J."/>
            <person name="Derieg N."/>
            <person name="Yan J."/>
            <person name="Mihaltcheva S."/>
            <person name="Hayes R.D."/>
            <person name="Rokhsar D."/>
        </authorList>
    </citation>
    <scope>NUCLEOTIDE SEQUENCE [LARGE SCALE GENOMIC DNA]</scope>
    <source>
        <strain evidence="7">cv. Goldsmith</strain>
    </source>
</reference>
<dbReference type="PANTHER" id="PTHR23077:SF27">
    <property type="entry name" value="ATPASE FAMILY GENE 2 PROTEIN HOMOLOG A"/>
    <property type="match status" value="1"/>
</dbReference>
<dbReference type="FunCoup" id="A0A2G5DNA5">
    <property type="interactions" value="887"/>
</dbReference>
<dbReference type="Pfam" id="PF00004">
    <property type="entry name" value="AAA"/>
    <property type="match status" value="2"/>
</dbReference>
<dbReference type="SUPFAM" id="SSF52540">
    <property type="entry name" value="P-loop containing nucleoside triphosphate hydrolases"/>
    <property type="match status" value="2"/>
</dbReference>
<dbReference type="Gene3D" id="3.40.50.300">
    <property type="entry name" value="P-loop containing nucleotide triphosphate hydrolases"/>
    <property type="match status" value="2"/>
</dbReference>
<dbReference type="InterPro" id="IPR003593">
    <property type="entry name" value="AAA+_ATPase"/>
</dbReference>
<dbReference type="Gene3D" id="1.10.8.60">
    <property type="match status" value="2"/>
</dbReference>
<dbReference type="InterPro" id="IPR050168">
    <property type="entry name" value="AAA_ATPase_domain"/>
</dbReference>
<keyword evidence="2" id="KW-0547">Nucleotide-binding</keyword>
<organism evidence="6 7">
    <name type="scientific">Aquilegia coerulea</name>
    <name type="common">Rocky mountain columbine</name>
    <dbReference type="NCBI Taxonomy" id="218851"/>
    <lineage>
        <taxon>Eukaryota</taxon>
        <taxon>Viridiplantae</taxon>
        <taxon>Streptophyta</taxon>
        <taxon>Embryophyta</taxon>
        <taxon>Tracheophyta</taxon>
        <taxon>Spermatophyta</taxon>
        <taxon>Magnoliopsida</taxon>
        <taxon>Ranunculales</taxon>
        <taxon>Ranunculaceae</taxon>
        <taxon>Thalictroideae</taxon>
        <taxon>Aquilegia</taxon>
    </lineage>
</organism>
<dbReference type="InterPro" id="IPR058958">
    <property type="entry name" value="DPBB_CI111"/>
</dbReference>
<name>A0A2G5DNA5_AQUCA</name>
<dbReference type="CDD" id="cd19511">
    <property type="entry name" value="RecA-like_CDC48_r2-like"/>
    <property type="match status" value="1"/>
</dbReference>
<proteinExistence type="inferred from homology"/>
<dbReference type="FunFam" id="1.10.8.60:FF:000038">
    <property type="entry name" value="spermatogenesis-associated protein 5-like protein 1"/>
    <property type="match status" value="1"/>
</dbReference>
<comment type="similarity">
    <text evidence="1">Belongs to the AAA ATPase family.</text>
</comment>
<feature type="region of interest" description="Disordered" evidence="4">
    <location>
        <begin position="1"/>
        <end position="35"/>
    </location>
</feature>
<keyword evidence="7" id="KW-1185">Reference proteome</keyword>
<dbReference type="FunFam" id="3.40.50.300:FF:001406">
    <property type="entry name" value="Putative vesicular transport protein (CDC48)"/>
    <property type="match status" value="1"/>
</dbReference>
<dbReference type="Proteomes" id="UP000230069">
    <property type="component" value="Unassembled WGS sequence"/>
</dbReference>